<evidence type="ECO:0000256" key="1">
    <source>
        <dbReference type="SAM" id="Phobius"/>
    </source>
</evidence>
<accession>A0A5C3QCC1</accession>
<sequence>MAPTQDIDPAELVVALANFDRHGSLGSLLIGVLISALLLGVVTVQTYYYYTRFPDDHVATKALVAFIIACEYAQAITTCHTLYELVVTNYGNPAALHQPPLSLSISILFSGFIGPMTQAFFANRIRLISHQLIVPVICWVLSFLRFVGSVLAASQAVQMSNIEVYQREWKWLLTTILAVGAAVDIIIACTLSYFLMRQRAVAYKSTTKVIDKLIAWSIETGLITSVAGLAMLICFLRIDNFVWLGFFMFLGRREPNNSTPYS</sequence>
<feature type="transmembrane region" description="Helical" evidence="1">
    <location>
        <begin position="103"/>
        <end position="121"/>
    </location>
</feature>
<feature type="transmembrane region" description="Helical" evidence="1">
    <location>
        <begin position="133"/>
        <end position="151"/>
    </location>
</feature>
<dbReference type="Proteomes" id="UP000305067">
    <property type="component" value="Unassembled WGS sequence"/>
</dbReference>
<dbReference type="InterPro" id="IPR045339">
    <property type="entry name" value="DUF6534"/>
</dbReference>
<dbReference type="Pfam" id="PF20152">
    <property type="entry name" value="DUF6534"/>
    <property type="match status" value="1"/>
</dbReference>
<keyword evidence="1" id="KW-0812">Transmembrane</keyword>
<evidence type="ECO:0000313" key="4">
    <source>
        <dbReference type="Proteomes" id="UP000305067"/>
    </source>
</evidence>
<dbReference type="PANTHER" id="PTHR40465:SF1">
    <property type="entry name" value="DUF6534 DOMAIN-CONTAINING PROTEIN"/>
    <property type="match status" value="1"/>
</dbReference>
<feature type="transmembrane region" description="Helical" evidence="1">
    <location>
        <begin position="62"/>
        <end position="83"/>
    </location>
</feature>
<gene>
    <name evidence="3" type="ORF">BDV98DRAFT_202807</name>
</gene>
<feature type="domain" description="DUF6534" evidence="2">
    <location>
        <begin position="181"/>
        <end position="251"/>
    </location>
</feature>
<reference evidence="3 4" key="1">
    <citation type="journal article" date="2019" name="Nat. Ecol. Evol.">
        <title>Megaphylogeny resolves global patterns of mushroom evolution.</title>
        <authorList>
            <person name="Varga T."/>
            <person name="Krizsan K."/>
            <person name="Foldi C."/>
            <person name="Dima B."/>
            <person name="Sanchez-Garcia M."/>
            <person name="Sanchez-Ramirez S."/>
            <person name="Szollosi G.J."/>
            <person name="Szarkandi J.G."/>
            <person name="Papp V."/>
            <person name="Albert L."/>
            <person name="Andreopoulos W."/>
            <person name="Angelini C."/>
            <person name="Antonin V."/>
            <person name="Barry K.W."/>
            <person name="Bougher N.L."/>
            <person name="Buchanan P."/>
            <person name="Buyck B."/>
            <person name="Bense V."/>
            <person name="Catcheside P."/>
            <person name="Chovatia M."/>
            <person name="Cooper J."/>
            <person name="Damon W."/>
            <person name="Desjardin D."/>
            <person name="Finy P."/>
            <person name="Geml J."/>
            <person name="Haridas S."/>
            <person name="Hughes K."/>
            <person name="Justo A."/>
            <person name="Karasinski D."/>
            <person name="Kautmanova I."/>
            <person name="Kiss B."/>
            <person name="Kocsube S."/>
            <person name="Kotiranta H."/>
            <person name="LaButti K.M."/>
            <person name="Lechner B.E."/>
            <person name="Liimatainen K."/>
            <person name="Lipzen A."/>
            <person name="Lukacs Z."/>
            <person name="Mihaltcheva S."/>
            <person name="Morgado L.N."/>
            <person name="Niskanen T."/>
            <person name="Noordeloos M.E."/>
            <person name="Ohm R.A."/>
            <person name="Ortiz-Santana B."/>
            <person name="Ovrebo C."/>
            <person name="Racz N."/>
            <person name="Riley R."/>
            <person name="Savchenko A."/>
            <person name="Shiryaev A."/>
            <person name="Soop K."/>
            <person name="Spirin V."/>
            <person name="Szebenyi C."/>
            <person name="Tomsovsky M."/>
            <person name="Tulloss R.E."/>
            <person name="Uehling J."/>
            <person name="Grigoriev I.V."/>
            <person name="Vagvolgyi C."/>
            <person name="Papp T."/>
            <person name="Martin F.M."/>
            <person name="Miettinen O."/>
            <person name="Hibbett D.S."/>
            <person name="Nagy L.G."/>
        </authorList>
    </citation>
    <scope>NUCLEOTIDE SEQUENCE [LARGE SCALE GENOMIC DNA]</scope>
    <source>
        <strain evidence="3 4">CBS 309.79</strain>
    </source>
</reference>
<dbReference type="OrthoDB" id="2535105at2759"/>
<evidence type="ECO:0000313" key="3">
    <source>
        <dbReference type="EMBL" id="TFK98709.1"/>
    </source>
</evidence>
<dbReference type="STRING" id="1884261.A0A5C3QCC1"/>
<keyword evidence="4" id="KW-1185">Reference proteome</keyword>
<organism evidence="3 4">
    <name type="scientific">Pterulicium gracile</name>
    <dbReference type="NCBI Taxonomy" id="1884261"/>
    <lineage>
        <taxon>Eukaryota</taxon>
        <taxon>Fungi</taxon>
        <taxon>Dikarya</taxon>
        <taxon>Basidiomycota</taxon>
        <taxon>Agaricomycotina</taxon>
        <taxon>Agaricomycetes</taxon>
        <taxon>Agaricomycetidae</taxon>
        <taxon>Agaricales</taxon>
        <taxon>Pleurotineae</taxon>
        <taxon>Pterulaceae</taxon>
        <taxon>Pterulicium</taxon>
    </lineage>
</organism>
<feature type="transmembrane region" description="Helical" evidence="1">
    <location>
        <begin position="28"/>
        <end position="50"/>
    </location>
</feature>
<feature type="transmembrane region" description="Helical" evidence="1">
    <location>
        <begin position="216"/>
        <end position="238"/>
    </location>
</feature>
<keyword evidence="1" id="KW-1133">Transmembrane helix</keyword>
<proteinExistence type="predicted"/>
<protein>
    <recommendedName>
        <fullName evidence="2">DUF6534 domain-containing protein</fullName>
    </recommendedName>
</protein>
<feature type="transmembrane region" description="Helical" evidence="1">
    <location>
        <begin position="171"/>
        <end position="195"/>
    </location>
</feature>
<dbReference type="PANTHER" id="PTHR40465">
    <property type="entry name" value="CHROMOSOME 1, WHOLE GENOME SHOTGUN SEQUENCE"/>
    <property type="match status" value="1"/>
</dbReference>
<dbReference type="AlphaFoldDB" id="A0A5C3QCC1"/>
<dbReference type="EMBL" id="ML178838">
    <property type="protein sequence ID" value="TFK98709.1"/>
    <property type="molecule type" value="Genomic_DNA"/>
</dbReference>
<name>A0A5C3QCC1_9AGAR</name>
<evidence type="ECO:0000259" key="2">
    <source>
        <dbReference type="Pfam" id="PF20152"/>
    </source>
</evidence>
<keyword evidence="1" id="KW-0472">Membrane</keyword>